<dbReference type="GO" id="GO:0006355">
    <property type="term" value="P:regulation of DNA-templated transcription"/>
    <property type="evidence" value="ECO:0007669"/>
    <property type="project" value="TreeGrafter"/>
</dbReference>
<name>A0A268H9B3_9BACI</name>
<evidence type="ECO:0000313" key="7">
    <source>
        <dbReference type="Proteomes" id="UP000216475"/>
    </source>
</evidence>
<evidence type="ECO:0000313" key="6">
    <source>
        <dbReference type="EMBL" id="PAE06477.1"/>
    </source>
</evidence>
<dbReference type="Proteomes" id="UP000216475">
    <property type="component" value="Unassembled WGS sequence"/>
</dbReference>
<keyword evidence="4" id="KW-0804">Transcription</keyword>
<keyword evidence="3" id="KW-0238">DNA-binding</keyword>
<proteinExistence type="inferred from homology"/>
<dbReference type="GO" id="GO:0000976">
    <property type="term" value="F:transcription cis-regulatory region binding"/>
    <property type="evidence" value="ECO:0007669"/>
    <property type="project" value="TreeGrafter"/>
</dbReference>
<evidence type="ECO:0000256" key="3">
    <source>
        <dbReference type="ARBA" id="ARBA00023125"/>
    </source>
</evidence>
<dbReference type="EMBL" id="NPBH01000076">
    <property type="protein sequence ID" value="PAE06477.1"/>
    <property type="molecule type" value="Genomic_DNA"/>
</dbReference>
<evidence type="ECO:0000256" key="1">
    <source>
        <dbReference type="ARBA" id="ARBA00009437"/>
    </source>
</evidence>
<dbReference type="SUPFAM" id="SSF53850">
    <property type="entry name" value="Periplasmic binding protein-like II"/>
    <property type="match status" value="1"/>
</dbReference>
<sequence>MFEEHLIKQDIPKFQTMELWSLEAIKQVVASGLGFAALPLVTVESEIENGTLKLLEHTESFKPIYSYMMVRSKNWHSPAVDKFMEIVLELSKDKIEV</sequence>
<accession>A0A268H9B3</accession>
<evidence type="ECO:0000259" key="5">
    <source>
        <dbReference type="Pfam" id="PF03466"/>
    </source>
</evidence>
<comment type="caution">
    <text evidence="6">The sequence shown here is derived from an EMBL/GenBank/DDBJ whole genome shotgun (WGS) entry which is preliminary data.</text>
</comment>
<reference evidence="6 7" key="1">
    <citation type="submission" date="2017-07" db="EMBL/GenBank/DDBJ databases">
        <title>Isolation and whole genome analysis of endospore-forming bacteria from heroin.</title>
        <authorList>
            <person name="Kalinowski J."/>
            <person name="Ahrens B."/>
            <person name="Al-Dilaimi A."/>
            <person name="Winkler A."/>
            <person name="Wibberg D."/>
            <person name="Schleenbecker U."/>
            <person name="Ruckert C."/>
            <person name="Wolfel R."/>
            <person name="Grass G."/>
        </authorList>
    </citation>
    <scope>NUCLEOTIDE SEQUENCE [LARGE SCALE GENOMIC DNA]</scope>
    <source>
        <strain evidence="6 7">7509</strain>
    </source>
</reference>
<protein>
    <recommendedName>
        <fullName evidence="5">LysR substrate-binding domain-containing protein</fullName>
    </recommendedName>
</protein>
<evidence type="ECO:0000256" key="2">
    <source>
        <dbReference type="ARBA" id="ARBA00023015"/>
    </source>
</evidence>
<dbReference type="Pfam" id="PF03466">
    <property type="entry name" value="LysR_substrate"/>
    <property type="match status" value="1"/>
</dbReference>
<evidence type="ECO:0000256" key="4">
    <source>
        <dbReference type="ARBA" id="ARBA00023163"/>
    </source>
</evidence>
<dbReference type="Gene3D" id="3.40.190.290">
    <property type="match status" value="1"/>
</dbReference>
<dbReference type="PANTHER" id="PTHR30126">
    <property type="entry name" value="HTH-TYPE TRANSCRIPTIONAL REGULATOR"/>
    <property type="match status" value="1"/>
</dbReference>
<dbReference type="InterPro" id="IPR005119">
    <property type="entry name" value="LysR_subst-bd"/>
</dbReference>
<dbReference type="AlphaFoldDB" id="A0A268H9B3"/>
<dbReference type="PANTHER" id="PTHR30126:SF40">
    <property type="entry name" value="HTH-TYPE TRANSCRIPTIONAL REGULATOR GLTR"/>
    <property type="match status" value="1"/>
</dbReference>
<feature type="domain" description="LysR substrate-binding" evidence="5">
    <location>
        <begin position="16"/>
        <end position="89"/>
    </location>
</feature>
<keyword evidence="2" id="KW-0805">Transcription regulation</keyword>
<organism evidence="6 7">
    <name type="scientific">Terribacillus saccharophilus</name>
    <dbReference type="NCBI Taxonomy" id="361277"/>
    <lineage>
        <taxon>Bacteria</taxon>
        <taxon>Bacillati</taxon>
        <taxon>Bacillota</taxon>
        <taxon>Bacilli</taxon>
        <taxon>Bacillales</taxon>
        <taxon>Bacillaceae</taxon>
        <taxon>Terribacillus</taxon>
    </lineage>
</organism>
<gene>
    <name evidence="6" type="ORF">CHI12_16340</name>
</gene>
<comment type="similarity">
    <text evidence="1">Belongs to the LysR transcriptional regulatory family.</text>
</comment>